<comment type="caution">
    <text evidence="2">The sequence shown here is derived from an EMBL/GenBank/DDBJ whole genome shotgun (WGS) entry which is preliminary data.</text>
</comment>
<reference evidence="2" key="1">
    <citation type="submission" date="2022-06" db="EMBL/GenBank/DDBJ databases">
        <title>WGS of actinobacteria.</title>
        <authorList>
            <person name="Thawai C."/>
        </authorList>
    </citation>
    <scope>NUCLEOTIDE SEQUENCE</scope>
    <source>
        <strain evidence="2">DSM 42010</strain>
    </source>
</reference>
<proteinExistence type="predicted"/>
<feature type="domain" description="Enoyl reductase (ER)" evidence="1">
    <location>
        <begin position="23"/>
        <end position="316"/>
    </location>
</feature>
<dbReference type="Gene3D" id="3.90.180.10">
    <property type="entry name" value="Medium-chain alcohol dehydrogenases, catalytic domain"/>
    <property type="match status" value="1"/>
</dbReference>
<dbReference type="InterPro" id="IPR036291">
    <property type="entry name" value="NAD(P)-bd_dom_sf"/>
</dbReference>
<dbReference type="Pfam" id="PF08240">
    <property type="entry name" value="ADH_N"/>
    <property type="match status" value="1"/>
</dbReference>
<name>A0A9X2S0I5_STRMQ</name>
<evidence type="ECO:0000313" key="2">
    <source>
        <dbReference type="EMBL" id="MCQ8835199.1"/>
    </source>
</evidence>
<dbReference type="CDD" id="cd08270">
    <property type="entry name" value="MDR4"/>
    <property type="match status" value="1"/>
</dbReference>
<gene>
    <name evidence="2" type="ORF">NQU54_40715</name>
</gene>
<dbReference type="RefSeq" id="WP_257635382.1">
    <property type="nucleotide sequence ID" value="NZ_JANIIC010000072.1"/>
</dbReference>
<protein>
    <submittedName>
        <fullName evidence="2">Zinc-binding dehydrogenase</fullName>
    </submittedName>
</protein>
<organism evidence="2 3">
    <name type="scientific">Streptomyces malaysiensis subsp. samsunensis</name>
    <dbReference type="NCBI Taxonomy" id="459658"/>
    <lineage>
        <taxon>Bacteria</taxon>
        <taxon>Bacillati</taxon>
        <taxon>Actinomycetota</taxon>
        <taxon>Actinomycetes</taxon>
        <taxon>Kitasatosporales</taxon>
        <taxon>Streptomycetaceae</taxon>
        <taxon>Streptomyces</taxon>
        <taxon>Streptomyces violaceusniger group</taxon>
    </lineage>
</organism>
<keyword evidence="3" id="KW-1185">Reference proteome</keyword>
<dbReference type="Gene3D" id="3.40.50.720">
    <property type="entry name" value="NAD(P)-binding Rossmann-like Domain"/>
    <property type="match status" value="1"/>
</dbReference>
<evidence type="ECO:0000259" key="1">
    <source>
        <dbReference type="SMART" id="SM00829"/>
    </source>
</evidence>
<dbReference type="PANTHER" id="PTHR43482:SF1">
    <property type="entry name" value="PROTEIN AST1-RELATED"/>
    <property type="match status" value="1"/>
</dbReference>
<dbReference type="GO" id="GO:0016491">
    <property type="term" value="F:oxidoreductase activity"/>
    <property type="evidence" value="ECO:0007669"/>
    <property type="project" value="InterPro"/>
</dbReference>
<dbReference type="InterPro" id="IPR011032">
    <property type="entry name" value="GroES-like_sf"/>
</dbReference>
<dbReference type="SUPFAM" id="SSF50129">
    <property type="entry name" value="GroES-like"/>
    <property type="match status" value="1"/>
</dbReference>
<dbReference type="Pfam" id="PF00107">
    <property type="entry name" value="ADH_zinc_N"/>
    <property type="match status" value="1"/>
</dbReference>
<dbReference type="InterPro" id="IPR052585">
    <property type="entry name" value="Lipid_raft_assoc_Zn_ADH"/>
</dbReference>
<dbReference type="InterPro" id="IPR020843">
    <property type="entry name" value="ER"/>
</dbReference>
<evidence type="ECO:0000313" key="3">
    <source>
        <dbReference type="Proteomes" id="UP001142400"/>
    </source>
</evidence>
<sequence>MAGARLMADRMAALVTDRTSRAGVTLVPDLPVPVPAPNEALVRIRAIGLNFGEVNTGIHVMDEGLVPGWDSAGVVEVAAADGSGPPAGSLVVTHGATGGWAEYRAVATDWLGVAPPETDPGALATIPVAAGTALRALQLTGTLGRRIMVTGATGGVGRYAVQLAHQGGAYVIAVTRSPDKHGERLRELGADDVVARPGDVDEPLDGVIDLVAGDHLVEAYVGLAPGGKLVAVGHATATETTFPVGAFHAHDGRHDRTLVTFHLHQGTPLGADLTLLASQIAARKLDAEVTWRDSWKNAEAAFAALRAGALHGKAVLDVP</sequence>
<dbReference type="InterPro" id="IPR013154">
    <property type="entry name" value="ADH-like_N"/>
</dbReference>
<accession>A0A9X2S0I5</accession>
<dbReference type="AlphaFoldDB" id="A0A9X2S0I5"/>
<dbReference type="SMART" id="SM00829">
    <property type="entry name" value="PKS_ER"/>
    <property type="match status" value="1"/>
</dbReference>
<dbReference type="InterPro" id="IPR013149">
    <property type="entry name" value="ADH-like_C"/>
</dbReference>
<dbReference type="SUPFAM" id="SSF51735">
    <property type="entry name" value="NAD(P)-binding Rossmann-fold domains"/>
    <property type="match status" value="1"/>
</dbReference>
<dbReference type="PANTHER" id="PTHR43482">
    <property type="entry name" value="PROTEIN AST1-RELATED"/>
    <property type="match status" value="1"/>
</dbReference>
<dbReference type="Proteomes" id="UP001142400">
    <property type="component" value="Unassembled WGS sequence"/>
</dbReference>
<dbReference type="EMBL" id="JANIIC010000072">
    <property type="protein sequence ID" value="MCQ8835199.1"/>
    <property type="molecule type" value="Genomic_DNA"/>
</dbReference>